<feature type="domain" description="MJ1316 RNA cyclic group end recognition" evidence="2">
    <location>
        <begin position="1"/>
        <end position="74"/>
    </location>
</feature>
<evidence type="ECO:0000259" key="2">
    <source>
        <dbReference type="Pfam" id="PF04457"/>
    </source>
</evidence>
<dbReference type="Proteomes" id="UP000019484">
    <property type="component" value="Unassembled WGS sequence"/>
</dbReference>
<dbReference type="OrthoDB" id="10263155at2759"/>
<sequence length="105" mass="12273">MRSAQDVLSRLQWDSDHDMTRYTIGYLERFDGIKEMPASSWIAESTEEDWIPQHRIKYFKRTLDNGEREMVWDREKRIDKIFGSGLGSADEADVRSEDGGVRLTS</sequence>
<protein>
    <submittedName>
        <fullName evidence="3">Poly(A) polymerase</fullName>
    </submittedName>
</protein>
<dbReference type="InterPro" id="IPR040459">
    <property type="entry name" value="MJ1316"/>
</dbReference>
<comment type="caution">
    <text evidence="3">The sequence shown here is derived from an EMBL/GenBank/DDBJ whole genome shotgun (WGS) entry which is preliminary data.</text>
</comment>
<evidence type="ECO:0000313" key="3">
    <source>
        <dbReference type="EMBL" id="EXJ90733.1"/>
    </source>
</evidence>
<reference evidence="3 4" key="1">
    <citation type="submission" date="2013-03" db="EMBL/GenBank/DDBJ databases">
        <title>The Genome Sequence of Capronia coronata CBS 617.96.</title>
        <authorList>
            <consortium name="The Broad Institute Genomics Platform"/>
            <person name="Cuomo C."/>
            <person name="de Hoog S."/>
            <person name="Gorbushina A."/>
            <person name="Walker B."/>
            <person name="Young S.K."/>
            <person name="Zeng Q."/>
            <person name="Gargeya S."/>
            <person name="Fitzgerald M."/>
            <person name="Haas B."/>
            <person name="Abouelleil A."/>
            <person name="Allen A.W."/>
            <person name="Alvarado L."/>
            <person name="Arachchi H.M."/>
            <person name="Berlin A.M."/>
            <person name="Chapman S.B."/>
            <person name="Gainer-Dewar J."/>
            <person name="Goldberg J."/>
            <person name="Griggs A."/>
            <person name="Gujja S."/>
            <person name="Hansen M."/>
            <person name="Howarth C."/>
            <person name="Imamovic A."/>
            <person name="Ireland A."/>
            <person name="Larimer J."/>
            <person name="McCowan C."/>
            <person name="Murphy C."/>
            <person name="Pearson M."/>
            <person name="Poon T.W."/>
            <person name="Priest M."/>
            <person name="Roberts A."/>
            <person name="Saif S."/>
            <person name="Shea T."/>
            <person name="Sisk P."/>
            <person name="Sykes S."/>
            <person name="Wortman J."/>
            <person name="Nusbaum C."/>
            <person name="Birren B."/>
        </authorList>
    </citation>
    <scope>NUCLEOTIDE SEQUENCE [LARGE SCALE GENOMIC DNA]</scope>
    <source>
        <strain evidence="3 4">CBS 617.96</strain>
    </source>
</reference>
<gene>
    <name evidence="3" type="ORF">A1O1_03837</name>
</gene>
<accession>W9YDW5</accession>
<dbReference type="STRING" id="1182541.W9YDW5"/>
<dbReference type="EMBL" id="AMWN01000003">
    <property type="protein sequence ID" value="EXJ90733.1"/>
    <property type="molecule type" value="Genomic_DNA"/>
</dbReference>
<evidence type="ECO:0000256" key="1">
    <source>
        <dbReference type="SAM" id="MobiDB-lite"/>
    </source>
</evidence>
<dbReference type="HOGENOM" id="CLU_2236279_0_0_1"/>
<dbReference type="RefSeq" id="XP_007722927.1">
    <property type="nucleotide sequence ID" value="XM_007724737.1"/>
</dbReference>
<evidence type="ECO:0000313" key="4">
    <source>
        <dbReference type="Proteomes" id="UP000019484"/>
    </source>
</evidence>
<organism evidence="3 4">
    <name type="scientific">Capronia coronata CBS 617.96</name>
    <dbReference type="NCBI Taxonomy" id="1182541"/>
    <lineage>
        <taxon>Eukaryota</taxon>
        <taxon>Fungi</taxon>
        <taxon>Dikarya</taxon>
        <taxon>Ascomycota</taxon>
        <taxon>Pezizomycotina</taxon>
        <taxon>Eurotiomycetes</taxon>
        <taxon>Chaetothyriomycetidae</taxon>
        <taxon>Chaetothyriales</taxon>
        <taxon>Herpotrichiellaceae</taxon>
        <taxon>Capronia</taxon>
    </lineage>
</organism>
<proteinExistence type="predicted"/>
<dbReference type="eggNOG" id="KOG2245">
    <property type="taxonomic scope" value="Eukaryota"/>
</dbReference>
<name>W9YDW5_9EURO</name>
<dbReference type="PANTHER" id="PTHR46729">
    <property type="entry name" value="LEUKOCYTE RECEPTOR CLUSTER MEMBER 9"/>
    <property type="match status" value="1"/>
</dbReference>
<feature type="region of interest" description="Disordered" evidence="1">
    <location>
        <begin position="85"/>
        <end position="105"/>
    </location>
</feature>
<dbReference type="PANTHER" id="PTHR46729:SF1">
    <property type="entry name" value="LEUKOCYTE RECEPTOR CLUSTER MEMBER 9"/>
    <property type="match status" value="1"/>
</dbReference>
<dbReference type="GeneID" id="19158726"/>
<keyword evidence="4" id="KW-1185">Reference proteome</keyword>
<feature type="compositionally biased region" description="Basic and acidic residues" evidence="1">
    <location>
        <begin position="92"/>
        <end position="105"/>
    </location>
</feature>
<dbReference type="InterPro" id="IPR042653">
    <property type="entry name" value="Leng9"/>
</dbReference>
<dbReference type="Pfam" id="PF04457">
    <property type="entry name" value="MJ1316"/>
    <property type="match status" value="1"/>
</dbReference>
<dbReference type="AlphaFoldDB" id="W9YDW5"/>